<dbReference type="EMBL" id="JADNYJ010000091">
    <property type="protein sequence ID" value="KAF8887228.1"/>
    <property type="molecule type" value="Genomic_DNA"/>
</dbReference>
<evidence type="ECO:0000313" key="2">
    <source>
        <dbReference type="Proteomes" id="UP000724874"/>
    </source>
</evidence>
<gene>
    <name evidence="1" type="ORF">CPB84DRAFT_1964394</name>
</gene>
<reference evidence="1" key="1">
    <citation type="submission" date="2020-11" db="EMBL/GenBank/DDBJ databases">
        <authorList>
            <consortium name="DOE Joint Genome Institute"/>
            <person name="Ahrendt S."/>
            <person name="Riley R."/>
            <person name="Andreopoulos W."/>
            <person name="LaButti K."/>
            <person name="Pangilinan J."/>
            <person name="Ruiz-duenas F.J."/>
            <person name="Barrasa J.M."/>
            <person name="Sanchez-Garcia M."/>
            <person name="Camarero S."/>
            <person name="Miyauchi S."/>
            <person name="Serrano A."/>
            <person name="Linde D."/>
            <person name="Babiker R."/>
            <person name="Drula E."/>
            <person name="Ayuso-Fernandez I."/>
            <person name="Pacheco R."/>
            <person name="Padilla G."/>
            <person name="Ferreira P."/>
            <person name="Barriuso J."/>
            <person name="Kellner H."/>
            <person name="Castanera R."/>
            <person name="Alfaro M."/>
            <person name="Ramirez L."/>
            <person name="Pisabarro A.G."/>
            <person name="Kuo A."/>
            <person name="Tritt A."/>
            <person name="Lipzen A."/>
            <person name="He G."/>
            <person name="Yan M."/>
            <person name="Ng V."/>
            <person name="Cullen D."/>
            <person name="Martin F."/>
            <person name="Rosso M.-N."/>
            <person name="Henrissat B."/>
            <person name="Hibbett D."/>
            <person name="Martinez A.T."/>
            <person name="Grigoriev I.V."/>
        </authorList>
    </citation>
    <scope>NUCLEOTIDE SEQUENCE</scope>
    <source>
        <strain evidence="1">AH 44721</strain>
    </source>
</reference>
<name>A0A9P5NGN6_GYMJU</name>
<organism evidence="1 2">
    <name type="scientific">Gymnopilus junonius</name>
    <name type="common">Spectacular rustgill mushroom</name>
    <name type="synonym">Gymnopilus spectabilis subsp. junonius</name>
    <dbReference type="NCBI Taxonomy" id="109634"/>
    <lineage>
        <taxon>Eukaryota</taxon>
        <taxon>Fungi</taxon>
        <taxon>Dikarya</taxon>
        <taxon>Basidiomycota</taxon>
        <taxon>Agaricomycotina</taxon>
        <taxon>Agaricomycetes</taxon>
        <taxon>Agaricomycetidae</taxon>
        <taxon>Agaricales</taxon>
        <taxon>Agaricineae</taxon>
        <taxon>Hymenogastraceae</taxon>
        <taxon>Gymnopilus</taxon>
    </lineage>
</organism>
<sequence>MVTVYGQPITVTSLLVNGRILYMAWCAALISDIICKDDLMFGNKGFQDNLNLGTAATGNAGDVNGIHGGPVGGVSAGQSATEPAVMSIVDSSPVKNTIENTYSDLSSKVPEAVEGLWKQVEGLGDDTVQFAHKILAENTDLGMDKIEELTSKIHGSINATRTFVGELQGALEKRGSDLTAFVTEFSEEIEKLSEISKLELSVPPLESREEHYERRNRQVAFVLNMTENALVKV</sequence>
<dbReference type="AlphaFoldDB" id="A0A9P5NGN6"/>
<accession>A0A9P5NGN6</accession>
<comment type="caution">
    <text evidence="1">The sequence shown here is derived from an EMBL/GenBank/DDBJ whole genome shotgun (WGS) entry which is preliminary data.</text>
</comment>
<protein>
    <submittedName>
        <fullName evidence="1">Uncharacterized protein</fullName>
    </submittedName>
</protein>
<proteinExistence type="predicted"/>
<evidence type="ECO:0000313" key="1">
    <source>
        <dbReference type="EMBL" id="KAF8887228.1"/>
    </source>
</evidence>
<feature type="non-terminal residue" evidence="1">
    <location>
        <position position="233"/>
    </location>
</feature>
<keyword evidence="2" id="KW-1185">Reference proteome</keyword>
<dbReference type="Proteomes" id="UP000724874">
    <property type="component" value="Unassembled WGS sequence"/>
</dbReference>